<dbReference type="AlphaFoldDB" id="A0A835Q7M9"/>
<dbReference type="EMBL" id="JADCNM010000011">
    <property type="protein sequence ID" value="KAG0462792.1"/>
    <property type="molecule type" value="Genomic_DNA"/>
</dbReference>
<dbReference type="InterPro" id="IPR036514">
    <property type="entry name" value="SGNH_hydro_sf"/>
</dbReference>
<organism evidence="2 3">
    <name type="scientific">Vanilla planifolia</name>
    <name type="common">Vanilla</name>
    <dbReference type="NCBI Taxonomy" id="51239"/>
    <lineage>
        <taxon>Eukaryota</taxon>
        <taxon>Viridiplantae</taxon>
        <taxon>Streptophyta</taxon>
        <taxon>Embryophyta</taxon>
        <taxon>Tracheophyta</taxon>
        <taxon>Spermatophyta</taxon>
        <taxon>Magnoliopsida</taxon>
        <taxon>Liliopsida</taxon>
        <taxon>Asparagales</taxon>
        <taxon>Orchidaceae</taxon>
        <taxon>Vanilloideae</taxon>
        <taxon>Vanilleae</taxon>
        <taxon>Vanilla</taxon>
    </lineage>
</organism>
<comment type="caution">
    <text evidence="2">The sequence shown here is derived from an EMBL/GenBank/DDBJ whole genome shotgun (WGS) entry which is preliminary data.</text>
</comment>
<dbReference type="Gene3D" id="3.40.50.1110">
    <property type="entry name" value="SGNH hydrolase"/>
    <property type="match status" value="1"/>
</dbReference>
<sequence length="90" mass="10140">MKDYTLVRAYYYFNGFPAAADKRLFTGKIDQLTMKLHGFLYFLVVSFQLVHSIPHNFTSLFSFGDSLADTGNFLRTGAVTFPLLAAFLTA</sequence>
<proteinExistence type="predicted"/>
<gene>
    <name evidence="2" type="ORF">HPP92_021268</name>
</gene>
<reference evidence="2 3" key="1">
    <citation type="journal article" date="2020" name="Nat. Food">
        <title>A phased Vanilla planifolia genome enables genetic improvement of flavour and production.</title>
        <authorList>
            <person name="Hasing T."/>
            <person name="Tang H."/>
            <person name="Brym M."/>
            <person name="Khazi F."/>
            <person name="Huang T."/>
            <person name="Chambers A.H."/>
        </authorList>
    </citation>
    <scope>NUCLEOTIDE SEQUENCE [LARGE SCALE GENOMIC DNA]</scope>
    <source>
        <tissue evidence="2">Leaf</tissue>
    </source>
</reference>
<feature type="transmembrane region" description="Helical" evidence="1">
    <location>
        <begin position="32"/>
        <end position="53"/>
    </location>
</feature>
<keyword evidence="1" id="KW-0812">Transmembrane</keyword>
<accession>A0A835Q7M9</accession>
<evidence type="ECO:0000313" key="3">
    <source>
        <dbReference type="Proteomes" id="UP000639772"/>
    </source>
</evidence>
<dbReference type="OrthoDB" id="1600564at2759"/>
<keyword evidence="1" id="KW-0472">Membrane</keyword>
<evidence type="ECO:0000256" key="1">
    <source>
        <dbReference type="SAM" id="Phobius"/>
    </source>
</evidence>
<protein>
    <submittedName>
        <fullName evidence="2">Uncharacterized protein</fullName>
    </submittedName>
</protein>
<dbReference type="Proteomes" id="UP000639772">
    <property type="component" value="Chromosome 11"/>
</dbReference>
<name>A0A835Q7M9_VANPL</name>
<keyword evidence="1" id="KW-1133">Transmembrane helix</keyword>
<evidence type="ECO:0000313" key="2">
    <source>
        <dbReference type="EMBL" id="KAG0462792.1"/>
    </source>
</evidence>